<organism evidence="18 19">
    <name type="scientific">Elaeis guineensis var. tenera</name>
    <name type="common">Oil palm</name>
    <dbReference type="NCBI Taxonomy" id="51953"/>
    <lineage>
        <taxon>Eukaryota</taxon>
        <taxon>Viridiplantae</taxon>
        <taxon>Streptophyta</taxon>
        <taxon>Embryophyta</taxon>
        <taxon>Tracheophyta</taxon>
        <taxon>Spermatophyta</taxon>
        <taxon>Magnoliopsida</taxon>
        <taxon>Liliopsida</taxon>
        <taxon>Arecaceae</taxon>
        <taxon>Arecoideae</taxon>
        <taxon>Cocoseae</taxon>
        <taxon>Elaeidinae</taxon>
        <taxon>Elaeis</taxon>
    </lineage>
</organism>
<evidence type="ECO:0000256" key="8">
    <source>
        <dbReference type="ARBA" id="ARBA00023145"/>
    </source>
</evidence>
<evidence type="ECO:0000256" key="13">
    <source>
        <dbReference type="SAM" id="SignalP"/>
    </source>
</evidence>
<dbReference type="RefSeq" id="XP_010914489.1">
    <property type="nucleotide sequence ID" value="XM_010916187.2"/>
</dbReference>
<evidence type="ECO:0000313" key="19">
    <source>
        <dbReference type="RefSeq" id="XP_010914489.1"/>
    </source>
</evidence>
<evidence type="ECO:0000256" key="6">
    <source>
        <dbReference type="ARBA" id="ARBA00022801"/>
    </source>
</evidence>
<dbReference type="PROSITE" id="PS00136">
    <property type="entry name" value="SUBTILASE_ASP"/>
    <property type="match status" value="1"/>
</dbReference>
<gene>
    <name evidence="19" type="primary">LOC105039875</name>
</gene>
<evidence type="ECO:0000256" key="10">
    <source>
        <dbReference type="PIRSR" id="PIRSR615500-1"/>
    </source>
</evidence>
<evidence type="ECO:0000256" key="7">
    <source>
        <dbReference type="ARBA" id="ARBA00022825"/>
    </source>
</evidence>
<dbReference type="Gene3D" id="2.60.40.2310">
    <property type="match status" value="1"/>
</dbReference>
<evidence type="ECO:0000256" key="5">
    <source>
        <dbReference type="ARBA" id="ARBA00022729"/>
    </source>
</evidence>
<dbReference type="FunFam" id="3.50.30.30:FF:000005">
    <property type="entry name" value="subtilisin-like protease SBT1.5"/>
    <property type="match status" value="1"/>
</dbReference>
<dbReference type="Pfam" id="PF02225">
    <property type="entry name" value="PA"/>
    <property type="match status" value="1"/>
</dbReference>
<dbReference type="AlphaFoldDB" id="A0A6I9QSX5"/>
<dbReference type="FunFam" id="3.40.50.200:FF:000006">
    <property type="entry name" value="Subtilisin-like protease SBT1.5"/>
    <property type="match status" value="1"/>
</dbReference>
<dbReference type="Proteomes" id="UP000504607">
    <property type="component" value="Chromosome 2"/>
</dbReference>
<evidence type="ECO:0000256" key="3">
    <source>
        <dbReference type="ARBA" id="ARBA00022525"/>
    </source>
</evidence>
<evidence type="ECO:0000259" key="15">
    <source>
        <dbReference type="Pfam" id="PF02225"/>
    </source>
</evidence>
<dbReference type="GO" id="GO:0006508">
    <property type="term" value="P:proteolysis"/>
    <property type="evidence" value="ECO:0007669"/>
    <property type="project" value="UniProtKB-KW"/>
</dbReference>
<feature type="domain" description="Inhibitor I9" evidence="16">
    <location>
        <begin position="34"/>
        <end position="123"/>
    </location>
</feature>
<comment type="similarity">
    <text evidence="2 11 12">Belongs to the peptidase S8 family.</text>
</comment>
<evidence type="ECO:0000259" key="17">
    <source>
        <dbReference type="Pfam" id="PF17766"/>
    </source>
</evidence>
<dbReference type="InterPro" id="IPR046450">
    <property type="entry name" value="PA_dom_sf"/>
</dbReference>
<dbReference type="CDD" id="cd04852">
    <property type="entry name" value="Peptidases_S8_3"/>
    <property type="match status" value="1"/>
</dbReference>
<proteinExistence type="inferred from homology"/>
<keyword evidence="8" id="KW-0865">Zymogen</keyword>
<dbReference type="Pfam" id="PF00082">
    <property type="entry name" value="Peptidase_S8"/>
    <property type="match status" value="1"/>
</dbReference>
<dbReference type="KEGG" id="egu:105039875"/>
<evidence type="ECO:0000313" key="18">
    <source>
        <dbReference type="Proteomes" id="UP000504607"/>
    </source>
</evidence>
<dbReference type="InterPro" id="IPR000209">
    <property type="entry name" value="Peptidase_S8/S53_dom"/>
</dbReference>
<dbReference type="SUPFAM" id="SSF52025">
    <property type="entry name" value="PA domain"/>
    <property type="match status" value="1"/>
</dbReference>
<dbReference type="InterPro" id="IPR015500">
    <property type="entry name" value="Peptidase_S8_subtilisin-rel"/>
</dbReference>
<dbReference type="Gene3D" id="3.40.50.200">
    <property type="entry name" value="Peptidase S8/S53 domain"/>
    <property type="match status" value="1"/>
</dbReference>
<evidence type="ECO:0000256" key="12">
    <source>
        <dbReference type="RuleBase" id="RU003355"/>
    </source>
</evidence>
<dbReference type="OrthoDB" id="206201at2759"/>
<dbReference type="InParanoid" id="A0A6I9QSX5"/>
<dbReference type="InterPro" id="IPR037045">
    <property type="entry name" value="S8pro/Inhibitor_I9_sf"/>
</dbReference>
<dbReference type="Pfam" id="PF05922">
    <property type="entry name" value="Inhibitor_I9"/>
    <property type="match status" value="1"/>
</dbReference>
<reference evidence="19" key="1">
    <citation type="submission" date="2025-08" db="UniProtKB">
        <authorList>
            <consortium name="RefSeq"/>
        </authorList>
    </citation>
    <scope>IDENTIFICATION</scope>
</reference>
<protein>
    <submittedName>
        <fullName evidence="19">Subtilisin-like protease SBT1.5</fullName>
    </submittedName>
</protein>
<feature type="domain" description="Subtilisin-like protease fibronectin type-III" evidence="17">
    <location>
        <begin position="685"/>
        <end position="789"/>
    </location>
</feature>
<feature type="chain" id="PRO_5026722211" evidence="13">
    <location>
        <begin position="24"/>
        <end position="795"/>
    </location>
</feature>
<keyword evidence="6 11" id="KW-0378">Hydrolase</keyword>
<keyword evidence="7 11" id="KW-0720">Serine protease</keyword>
<dbReference type="PROSITE" id="PS51892">
    <property type="entry name" value="SUBTILASE"/>
    <property type="match status" value="1"/>
</dbReference>
<dbReference type="Gene3D" id="3.50.30.30">
    <property type="match status" value="1"/>
</dbReference>
<dbReference type="GO" id="GO:0004252">
    <property type="term" value="F:serine-type endopeptidase activity"/>
    <property type="evidence" value="ECO:0007669"/>
    <property type="project" value="UniProtKB-UniRule"/>
</dbReference>
<dbReference type="InterPro" id="IPR003137">
    <property type="entry name" value="PA_domain"/>
</dbReference>
<feature type="domain" description="PA" evidence="15">
    <location>
        <begin position="394"/>
        <end position="486"/>
    </location>
</feature>
<accession>A0A6I9QSX5</accession>
<dbReference type="InterPro" id="IPR023827">
    <property type="entry name" value="Peptidase_S8_Asp-AS"/>
</dbReference>
<dbReference type="InterPro" id="IPR036852">
    <property type="entry name" value="Peptidase_S8/S53_dom_sf"/>
</dbReference>
<keyword evidence="5 13" id="KW-0732">Signal</keyword>
<feature type="signal peptide" evidence="13">
    <location>
        <begin position="1"/>
        <end position="23"/>
    </location>
</feature>
<comment type="subcellular location">
    <subcellularLocation>
        <location evidence="1">Secreted</location>
    </subcellularLocation>
</comment>
<feature type="active site" description="Charge relay system" evidence="10 11">
    <location>
        <position position="235"/>
    </location>
</feature>
<dbReference type="InterPro" id="IPR045051">
    <property type="entry name" value="SBT"/>
</dbReference>
<keyword evidence="9" id="KW-0325">Glycoprotein</keyword>
<evidence type="ECO:0000256" key="11">
    <source>
        <dbReference type="PROSITE-ProRule" id="PRU01240"/>
    </source>
</evidence>
<evidence type="ECO:0000259" key="14">
    <source>
        <dbReference type="Pfam" id="PF00082"/>
    </source>
</evidence>
<dbReference type="PRINTS" id="PR00723">
    <property type="entry name" value="SUBTILISIN"/>
</dbReference>
<evidence type="ECO:0000256" key="9">
    <source>
        <dbReference type="ARBA" id="ARBA00023180"/>
    </source>
</evidence>
<dbReference type="InterPro" id="IPR041469">
    <property type="entry name" value="Subtilisin-like_FN3"/>
</dbReference>
<dbReference type="Pfam" id="PF17766">
    <property type="entry name" value="fn3_6"/>
    <property type="match status" value="1"/>
</dbReference>
<evidence type="ECO:0000256" key="1">
    <source>
        <dbReference type="ARBA" id="ARBA00004613"/>
    </source>
</evidence>
<sequence length="795" mass="83506">MAFSPSFLLLIVSVSILFLSSLGDYAADTSTQKSYIIRVRGDLKPCVFADVEHWYSSTLNTLCSSTDSLERSSQATRGDRKLLHVYRTVFHGFSAVLTPAEAELLQSDPVVLAVLPDQPRQLHITRTPLFLGLVSADSKPKSLLAVAESGSSVVIAVIDTGIRPDHRSFADDGRLPPPPSRWNGSCDHGPSFPATACNRKLVGARFFSTGYVAATHGTATNVGPDIFSPIDSEGHGTHTASTAAGVSTPNASLLGYAAGLASGVAPSARVAVYKACWSTGCYDSDILAAVDAAVTDGADIVTLSLGAGSVPTHLDPVAISAFGATERGVFVAASAGNGGPGESTVANAAPWITTVGAGSIDRRFPADVVLGDGTVMTGAAINAGMRFSPRRSFPLVYAGNVSISTPGFRSSAPYCFNGSLDPEAVRGKVVLCERGAVPRAEKGLAVKNAGGAAMILANAPTDGEGVTPDANVLPAVSVGYKAGRAIKEYIGANNDPRVRLSFRGTQIEVKPAPTLAGFSGRGPSLHSPHVIKPDVIAPGVGILAAWPDRVSPTGLKADRRRTEFNIISGTSMSCPHVAGVAALLKAAHPDWSPAAIKSALMTTAYVADNMGQDLVDEGTGNRSTEWAYGSGHVDPEKAVDPGLVYDLTVEDYLDFMCSSNYSSAAIRMITKRQVNCSDKTRKPWDLNYPSILVVLEQSGSGNLEALVHRTVMNVGEEKSEYSVSVKEPEGVRLVVEPQKLVFEGKGQKQEFAVKVSAEAVNLPRGGSLTEFGSVTWSDGKHRVRSPVAVTWQQPY</sequence>
<dbReference type="FunFam" id="3.30.70.80:FF:000003">
    <property type="entry name" value="Subtilisin-like protease SBT1.9"/>
    <property type="match status" value="1"/>
</dbReference>
<dbReference type="PANTHER" id="PTHR10795">
    <property type="entry name" value="PROPROTEIN CONVERTASE SUBTILISIN/KEXIN"/>
    <property type="match status" value="1"/>
</dbReference>
<dbReference type="GeneID" id="105039875"/>
<evidence type="ECO:0000256" key="2">
    <source>
        <dbReference type="ARBA" id="ARBA00011073"/>
    </source>
</evidence>
<dbReference type="InterPro" id="IPR023828">
    <property type="entry name" value="Peptidase_S8_Ser-AS"/>
</dbReference>
<name>A0A6I9QSX5_ELAGV</name>
<dbReference type="GO" id="GO:0005576">
    <property type="term" value="C:extracellular region"/>
    <property type="evidence" value="ECO:0007669"/>
    <property type="project" value="UniProtKB-SubCell"/>
</dbReference>
<keyword evidence="18" id="KW-1185">Reference proteome</keyword>
<keyword evidence="3" id="KW-0964">Secreted</keyword>
<dbReference type="InterPro" id="IPR034197">
    <property type="entry name" value="Peptidases_S8_3"/>
</dbReference>
<dbReference type="Gene3D" id="3.30.70.80">
    <property type="entry name" value="Peptidase S8 propeptide/proteinase inhibitor I9"/>
    <property type="match status" value="1"/>
</dbReference>
<feature type="active site" description="Charge relay system" evidence="10 11">
    <location>
        <position position="159"/>
    </location>
</feature>
<dbReference type="PROSITE" id="PS00138">
    <property type="entry name" value="SUBTILASE_SER"/>
    <property type="match status" value="1"/>
</dbReference>
<dbReference type="InterPro" id="IPR010259">
    <property type="entry name" value="S8pro/Inhibitor_I9"/>
</dbReference>
<dbReference type="SUPFAM" id="SSF52743">
    <property type="entry name" value="Subtilisin-like"/>
    <property type="match status" value="1"/>
</dbReference>
<dbReference type="CDD" id="cd02120">
    <property type="entry name" value="PA_subtilisin_like"/>
    <property type="match status" value="1"/>
</dbReference>
<evidence type="ECO:0000259" key="16">
    <source>
        <dbReference type="Pfam" id="PF05922"/>
    </source>
</evidence>
<dbReference type="FunFam" id="2.60.40.2310:FF:000001">
    <property type="entry name" value="Subtilisin-like protease SBT1.5"/>
    <property type="match status" value="1"/>
</dbReference>
<dbReference type="GO" id="GO:0048731">
    <property type="term" value="P:system development"/>
    <property type="evidence" value="ECO:0007669"/>
    <property type="project" value="UniProtKB-ARBA"/>
</dbReference>
<keyword evidence="4 11" id="KW-0645">Protease</keyword>
<evidence type="ECO:0000256" key="4">
    <source>
        <dbReference type="ARBA" id="ARBA00022670"/>
    </source>
</evidence>
<feature type="domain" description="Peptidase S8/S53" evidence="14">
    <location>
        <begin position="150"/>
        <end position="617"/>
    </location>
</feature>
<feature type="active site" description="Charge relay system" evidence="10 11">
    <location>
        <position position="571"/>
    </location>
</feature>